<accession>A0A3P9BJ87</accession>
<reference evidence="2 3" key="1">
    <citation type="journal article" date="2014" name="Nature">
        <title>The genomic substrate for adaptive radiation in African cichlid fish.</title>
        <authorList>
            <person name="Brawand D."/>
            <person name="Wagner C.E."/>
            <person name="Li Y.I."/>
            <person name="Malinsky M."/>
            <person name="Keller I."/>
            <person name="Fan S."/>
            <person name="Simakov O."/>
            <person name="Ng A.Y."/>
            <person name="Lim Z.W."/>
            <person name="Bezault E."/>
            <person name="Turner-Maier J."/>
            <person name="Johnson J."/>
            <person name="Alcazar R."/>
            <person name="Noh H.J."/>
            <person name="Russell P."/>
            <person name="Aken B."/>
            <person name="Alfoldi J."/>
            <person name="Amemiya C."/>
            <person name="Azzouzi N."/>
            <person name="Baroiller J.F."/>
            <person name="Barloy-Hubler F."/>
            <person name="Berlin A."/>
            <person name="Bloomquist R."/>
            <person name="Carleton K.L."/>
            <person name="Conte M.A."/>
            <person name="D'Cotta H."/>
            <person name="Eshel O."/>
            <person name="Gaffney L."/>
            <person name="Galibert F."/>
            <person name="Gante H.F."/>
            <person name="Gnerre S."/>
            <person name="Greuter L."/>
            <person name="Guyon R."/>
            <person name="Haddad N.S."/>
            <person name="Haerty W."/>
            <person name="Harris R.M."/>
            <person name="Hofmann H.A."/>
            <person name="Hourlier T."/>
            <person name="Hulata G."/>
            <person name="Jaffe D.B."/>
            <person name="Lara M."/>
            <person name="Lee A.P."/>
            <person name="MacCallum I."/>
            <person name="Mwaiko S."/>
            <person name="Nikaido M."/>
            <person name="Nishihara H."/>
            <person name="Ozouf-Costaz C."/>
            <person name="Penman D.J."/>
            <person name="Przybylski D."/>
            <person name="Rakotomanga M."/>
            <person name="Renn S.C.P."/>
            <person name="Ribeiro F.J."/>
            <person name="Ron M."/>
            <person name="Salzburger W."/>
            <person name="Sanchez-Pulido L."/>
            <person name="Santos M.E."/>
            <person name="Searle S."/>
            <person name="Sharpe T."/>
            <person name="Swofford R."/>
            <person name="Tan F.J."/>
            <person name="Williams L."/>
            <person name="Young S."/>
            <person name="Yin S."/>
            <person name="Okada N."/>
            <person name="Kocher T.D."/>
            <person name="Miska E.A."/>
            <person name="Lander E.S."/>
            <person name="Venkatesh B."/>
            <person name="Fernald R.D."/>
            <person name="Meyer A."/>
            <person name="Ponting C.P."/>
            <person name="Streelman J.T."/>
            <person name="Lindblad-Toh K."/>
            <person name="Seehausen O."/>
            <person name="Di Palma F."/>
        </authorList>
    </citation>
    <scope>NUCLEOTIDE SEQUENCE</scope>
</reference>
<dbReference type="InterPro" id="IPR029386">
    <property type="entry name" value="TMEM169"/>
</dbReference>
<dbReference type="Ensembl" id="ENSMZET00005010370.1">
    <property type="protein sequence ID" value="ENSMZEP00005010004.1"/>
    <property type="gene ID" value="ENSMZEG00005007585.1"/>
</dbReference>
<dbReference type="GeneTree" id="ENSGT00390000015276"/>
<feature type="compositionally biased region" description="Basic and acidic residues" evidence="1">
    <location>
        <begin position="73"/>
        <end position="82"/>
    </location>
</feature>
<dbReference type="AlphaFoldDB" id="A0A3P9BJ87"/>
<feature type="region of interest" description="Disordered" evidence="1">
    <location>
        <begin position="1"/>
        <end position="92"/>
    </location>
</feature>
<dbReference type="PANTHER" id="PTHR31777">
    <property type="entry name" value="TRANSMEMBRANE PROTEIN 169"/>
    <property type="match status" value="1"/>
</dbReference>
<keyword evidence="3" id="KW-1185">Reference proteome</keyword>
<feature type="compositionally biased region" description="Polar residues" evidence="1">
    <location>
        <begin position="16"/>
        <end position="25"/>
    </location>
</feature>
<proteinExistence type="predicted"/>
<protein>
    <submittedName>
        <fullName evidence="2">Transmembrane protein 169</fullName>
    </submittedName>
</protein>
<dbReference type="PANTHER" id="PTHR31777:SF0">
    <property type="entry name" value="TRANSMEMBRANE PROTEIN 169"/>
    <property type="match status" value="1"/>
</dbReference>
<feature type="region of interest" description="Disordered" evidence="1">
    <location>
        <begin position="178"/>
        <end position="206"/>
    </location>
</feature>
<sequence>MAQVEEPQTEGEGSPQMVSLRSDVSGSHADDGEVGPSMRRKRKKKKDPRPESFIVYRSEMERAPGEDQGGDEGAERSTEEGTKFLCTPTGEGWSLPPDSRYVTLTGTITRGKKKGQVVDIHVTLTEKEIRELAKSRERLDAACEASEGSKRTCSLGACQGPMWSCGASRAHLWFSSSRSSLPSTTAPSPGTMSSWCTMRSGRSGTR</sequence>
<feature type="compositionally biased region" description="Polar residues" evidence="1">
    <location>
        <begin position="192"/>
        <end position="206"/>
    </location>
</feature>
<name>A0A3P9BJ87_9CICH</name>
<organism evidence="2 3">
    <name type="scientific">Maylandia zebra</name>
    <name type="common">zebra mbuna</name>
    <dbReference type="NCBI Taxonomy" id="106582"/>
    <lineage>
        <taxon>Eukaryota</taxon>
        <taxon>Metazoa</taxon>
        <taxon>Chordata</taxon>
        <taxon>Craniata</taxon>
        <taxon>Vertebrata</taxon>
        <taxon>Euteleostomi</taxon>
        <taxon>Actinopterygii</taxon>
        <taxon>Neopterygii</taxon>
        <taxon>Teleostei</taxon>
        <taxon>Neoteleostei</taxon>
        <taxon>Acanthomorphata</taxon>
        <taxon>Ovalentaria</taxon>
        <taxon>Cichlomorphae</taxon>
        <taxon>Cichliformes</taxon>
        <taxon>Cichlidae</taxon>
        <taxon>African cichlids</taxon>
        <taxon>Pseudocrenilabrinae</taxon>
        <taxon>Haplochromini</taxon>
        <taxon>Maylandia</taxon>
        <taxon>Maylandia zebra complex</taxon>
    </lineage>
</organism>
<reference evidence="2" key="3">
    <citation type="submission" date="2025-09" db="UniProtKB">
        <authorList>
            <consortium name="Ensembl"/>
        </authorList>
    </citation>
    <scope>IDENTIFICATION</scope>
</reference>
<feature type="compositionally biased region" description="Low complexity" evidence="1">
    <location>
        <begin position="178"/>
        <end position="191"/>
    </location>
</feature>
<evidence type="ECO:0000313" key="3">
    <source>
        <dbReference type="Proteomes" id="UP000265160"/>
    </source>
</evidence>
<feature type="compositionally biased region" description="Basic residues" evidence="1">
    <location>
        <begin position="38"/>
        <end position="47"/>
    </location>
</feature>
<reference evidence="2" key="2">
    <citation type="submission" date="2025-08" db="UniProtKB">
        <authorList>
            <consortium name="Ensembl"/>
        </authorList>
    </citation>
    <scope>IDENTIFICATION</scope>
</reference>
<dbReference type="Proteomes" id="UP000265160">
    <property type="component" value="LG16"/>
</dbReference>
<evidence type="ECO:0000313" key="2">
    <source>
        <dbReference type="Ensembl" id="ENSMZEP00005010004.1"/>
    </source>
</evidence>
<evidence type="ECO:0000256" key="1">
    <source>
        <dbReference type="SAM" id="MobiDB-lite"/>
    </source>
</evidence>